<dbReference type="EMBL" id="ML738613">
    <property type="protein sequence ID" value="KAE8163841.1"/>
    <property type="molecule type" value="Genomic_DNA"/>
</dbReference>
<sequence length="353" mass="39692">MSADPTTVPDLDLEDEQYDSADDEDFQVDAAQDDDDLTGSDSDDEPIEPATKKRKAGNKAPEQEDNNLDSGDEATIQKAKAKKAMKQKGKDEDGDEEDDVDVDFEDEEGGPGGFVRTRAMKMRTQEERKPLAKIDGATVDVDALWEKMNAPDTTLGLIPSQTEQRNDTPVEENKVTEMRDGETPVTEERRQASQYSEEMVKIKRTYKFAGEWITEEKVVPKDSAEAKLYMANEKDVETVTAADNAADPKETIKIRRPLRKVSRFDPNPTGSIKKSWEKQPIAETTQDNARGPKINTVEKSRLDWAAYVDQAGIKDELKTHSKAKEGFLGRMDFLDRVGAKQEEERRNMRLKGL</sequence>
<evidence type="ECO:0000313" key="6">
    <source>
        <dbReference type="EMBL" id="KAE8163841.1"/>
    </source>
</evidence>
<feature type="compositionally biased region" description="Acidic residues" evidence="4">
    <location>
        <begin position="63"/>
        <end position="72"/>
    </location>
</feature>
<dbReference type="InterPro" id="IPR011421">
    <property type="entry name" value="BCNT-C"/>
</dbReference>
<feature type="compositionally biased region" description="Basic and acidic residues" evidence="4">
    <location>
        <begin position="164"/>
        <end position="191"/>
    </location>
</feature>
<evidence type="ECO:0000313" key="7">
    <source>
        <dbReference type="Proteomes" id="UP000326950"/>
    </source>
</evidence>
<comment type="subunit">
    <text evidence="3">Component of the SWR1 chromatin remodeling complex.</text>
</comment>
<protein>
    <recommendedName>
        <fullName evidence="2 3">SWR1-complex protein 5</fullName>
    </recommendedName>
</protein>
<comment type="function">
    <text evidence="3">Component of the SWR1 complex which mediates the ATP-dependent exchange of histone H2A for the H2A variant HZT1 leading to transcriptional regulation of selected genes by chromatin remodeling. Involved in chromosome stability.</text>
</comment>
<gene>
    <name evidence="6" type="ORF">BDV40DRAFT_125940</name>
</gene>
<keyword evidence="7" id="KW-1185">Reference proteome</keyword>
<proteinExistence type="inferred from homology"/>
<comment type="subcellular location">
    <subcellularLocation>
        <location evidence="3">Nucleus</location>
    </subcellularLocation>
</comment>
<feature type="region of interest" description="Disordered" evidence="4">
    <location>
        <begin position="1"/>
        <end position="129"/>
    </location>
</feature>
<feature type="region of interest" description="Disordered" evidence="4">
    <location>
        <begin position="257"/>
        <end position="295"/>
    </location>
</feature>
<dbReference type="OrthoDB" id="445677at2759"/>
<dbReference type="GO" id="GO:0005634">
    <property type="term" value="C:nucleus"/>
    <property type="evidence" value="ECO:0007669"/>
    <property type="project" value="UniProtKB-SubCell"/>
</dbReference>
<dbReference type="AlphaFoldDB" id="A0A5N6V1B0"/>
<keyword evidence="3" id="KW-0539">Nucleus</keyword>
<dbReference type="PANTHER" id="PTHR48295:SF1">
    <property type="entry name" value="SWR1-COMPLEX PROTEIN 5"/>
    <property type="match status" value="1"/>
</dbReference>
<reference evidence="6 7" key="1">
    <citation type="submission" date="2019-04" db="EMBL/GenBank/DDBJ databases">
        <title>Friends and foes A comparative genomics study of 23 Aspergillus species from section Flavi.</title>
        <authorList>
            <consortium name="DOE Joint Genome Institute"/>
            <person name="Kjaerbolling I."/>
            <person name="Vesth T."/>
            <person name="Frisvad J.C."/>
            <person name="Nybo J.L."/>
            <person name="Theobald S."/>
            <person name="Kildgaard S."/>
            <person name="Isbrandt T."/>
            <person name="Kuo A."/>
            <person name="Sato A."/>
            <person name="Lyhne E.K."/>
            <person name="Kogle M.E."/>
            <person name="Wiebenga A."/>
            <person name="Kun R.S."/>
            <person name="Lubbers R.J."/>
            <person name="Makela M.R."/>
            <person name="Barry K."/>
            <person name="Chovatia M."/>
            <person name="Clum A."/>
            <person name="Daum C."/>
            <person name="Haridas S."/>
            <person name="He G."/>
            <person name="LaButti K."/>
            <person name="Lipzen A."/>
            <person name="Mondo S."/>
            <person name="Riley R."/>
            <person name="Salamov A."/>
            <person name="Simmons B.A."/>
            <person name="Magnuson J.K."/>
            <person name="Henrissat B."/>
            <person name="Mortensen U.H."/>
            <person name="Larsen T.O."/>
            <person name="Devries R.P."/>
            <person name="Grigoriev I.V."/>
            <person name="Machida M."/>
            <person name="Baker S.E."/>
            <person name="Andersen M.R."/>
        </authorList>
    </citation>
    <scope>NUCLEOTIDE SEQUENCE [LARGE SCALE GENOMIC DNA]</scope>
    <source>
        <strain evidence="6 7">CBS 117626</strain>
    </source>
</reference>
<comment type="similarity">
    <text evidence="1 3">Belongs to the SWC5 family.</text>
</comment>
<feature type="domain" description="BCNT-C" evidence="5">
    <location>
        <begin position="272"/>
        <end position="353"/>
    </location>
</feature>
<dbReference type="GO" id="GO:0006325">
    <property type="term" value="P:chromatin organization"/>
    <property type="evidence" value="ECO:0007669"/>
    <property type="project" value="UniProtKB-KW"/>
</dbReference>
<keyword evidence="3" id="KW-0805">Transcription regulation</keyword>
<evidence type="ECO:0000256" key="2">
    <source>
        <dbReference type="ARBA" id="ARBA00019138"/>
    </source>
</evidence>
<dbReference type="PROSITE" id="PS51279">
    <property type="entry name" value="BCNT_C"/>
    <property type="match status" value="1"/>
</dbReference>
<feature type="region of interest" description="Disordered" evidence="4">
    <location>
        <begin position="152"/>
        <end position="196"/>
    </location>
</feature>
<dbReference type="InterPro" id="IPR027124">
    <property type="entry name" value="Swc5/CFDP1/2"/>
</dbReference>
<keyword evidence="3" id="KW-0156">Chromatin regulator</keyword>
<dbReference type="PANTHER" id="PTHR48295">
    <property type="entry name" value="CRANIOFACIAL DEVELOPMENT PROTEIN 1"/>
    <property type="match status" value="1"/>
</dbReference>
<keyword evidence="3" id="KW-0010">Activator</keyword>
<feature type="compositionally biased region" description="Acidic residues" evidence="4">
    <location>
        <begin position="92"/>
        <end position="109"/>
    </location>
</feature>
<accession>A0A5N6V1B0</accession>
<evidence type="ECO:0000256" key="3">
    <source>
        <dbReference type="RuleBase" id="RU363091"/>
    </source>
</evidence>
<evidence type="ECO:0000256" key="4">
    <source>
        <dbReference type="SAM" id="MobiDB-lite"/>
    </source>
</evidence>
<dbReference type="Proteomes" id="UP000326950">
    <property type="component" value="Unassembled WGS sequence"/>
</dbReference>
<keyword evidence="3" id="KW-0804">Transcription</keyword>
<dbReference type="Pfam" id="PF07572">
    <property type="entry name" value="BCNT"/>
    <property type="match status" value="1"/>
</dbReference>
<feature type="compositionally biased region" description="Acidic residues" evidence="4">
    <location>
        <begin position="11"/>
        <end position="47"/>
    </location>
</feature>
<name>A0A5N6V1B0_ASPTM</name>
<organism evidence="6 7">
    <name type="scientific">Aspergillus tamarii</name>
    <dbReference type="NCBI Taxonomy" id="41984"/>
    <lineage>
        <taxon>Eukaryota</taxon>
        <taxon>Fungi</taxon>
        <taxon>Dikarya</taxon>
        <taxon>Ascomycota</taxon>
        <taxon>Pezizomycotina</taxon>
        <taxon>Eurotiomycetes</taxon>
        <taxon>Eurotiomycetidae</taxon>
        <taxon>Eurotiales</taxon>
        <taxon>Aspergillaceae</taxon>
        <taxon>Aspergillus</taxon>
        <taxon>Aspergillus subgen. Circumdati</taxon>
    </lineage>
</organism>
<evidence type="ECO:0000259" key="5">
    <source>
        <dbReference type="PROSITE" id="PS51279"/>
    </source>
</evidence>
<evidence type="ECO:0000256" key="1">
    <source>
        <dbReference type="ARBA" id="ARBA00010465"/>
    </source>
</evidence>